<proteinExistence type="predicted"/>
<dbReference type="SMART" id="SM00356">
    <property type="entry name" value="ZnF_C3H1"/>
    <property type="match status" value="1"/>
</dbReference>
<name>A0ABQ8HMQ6_9ROSI</name>
<dbReference type="Pfam" id="PF18044">
    <property type="entry name" value="zf-CCCH_4"/>
    <property type="match status" value="1"/>
</dbReference>
<dbReference type="PANTHER" id="PTHR35323">
    <property type="entry name" value="SAP DOMAIN-CONTAINING PROTEIN"/>
    <property type="match status" value="1"/>
</dbReference>
<dbReference type="Gene3D" id="4.10.1000.10">
    <property type="entry name" value="Zinc finger, CCCH-type"/>
    <property type="match status" value="1"/>
</dbReference>
<reference evidence="7 8" key="1">
    <citation type="submission" date="2021-02" db="EMBL/GenBank/DDBJ databases">
        <title>Plant Genome Project.</title>
        <authorList>
            <person name="Zhang R.-G."/>
        </authorList>
    </citation>
    <scope>NUCLEOTIDE SEQUENCE [LARGE SCALE GENOMIC DNA]</scope>
    <source>
        <tissue evidence="7">Leaves</tissue>
    </source>
</reference>
<evidence type="ECO:0000256" key="3">
    <source>
        <dbReference type="ARBA" id="ARBA00022833"/>
    </source>
</evidence>
<keyword evidence="1 4" id="KW-0479">Metal-binding</keyword>
<dbReference type="Gene3D" id="1.10.720.30">
    <property type="entry name" value="SAP domain"/>
    <property type="match status" value="1"/>
</dbReference>
<dbReference type="PANTHER" id="PTHR35323:SF5">
    <property type="entry name" value="ZINC FINGER CCCH DOMAIN-CONTAINING PROTEIN 62"/>
    <property type="match status" value="1"/>
</dbReference>
<feature type="region of interest" description="Disordered" evidence="5">
    <location>
        <begin position="1"/>
        <end position="23"/>
    </location>
</feature>
<evidence type="ECO:0000259" key="6">
    <source>
        <dbReference type="PROSITE" id="PS50103"/>
    </source>
</evidence>
<dbReference type="Proteomes" id="UP000827721">
    <property type="component" value="Unassembled WGS sequence"/>
</dbReference>
<dbReference type="InterPro" id="IPR056116">
    <property type="entry name" value="DUF7699"/>
</dbReference>
<dbReference type="Pfam" id="PF02037">
    <property type="entry name" value="SAP"/>
    <property type="match status" value="1"/>
</dbReference>
<dbReference type="EMBL" id="JAFEMO010000009">
    <property type="protein sequence ID" value="KAH7565635.1"/>
    <property type="molecule type" value="Genomic_DNA"/>
</dbReference>
<feature type="zinc finger region" description="C3H1-type" evidence="4">
    <location>
        <begin position="385"/>
        <end position="412"/>
    </location>
</feature>
<keyword evidence="2 4" id="KW-0863">Zinc-finger</keyword>
<organism evidence="7 8">
    <name type="scientific">Xanthoceras sorbifolium</name>
    <dbReference type="NCBI Taxonomy" id="99658"/>
    <lineage>
        <taxon>Eukaryota</taxon>
        <taxon>Viridiplantae</taxon>
        <taxon>Streptophyta</taxon>
        <taxon>Embryophyta</taxon>
        <taxon>Tracheophyta</taxon>
        <taxon>Spermatophyta</taxon>
        <taxon>Magnoliopsida</taxon>
        <taxon>eudicotyledons</taxon>
        <taxon>Gunneridae</taxon>
        <taxon>Pentapetalae</taxon>
        <taxon>rosids</taxon>
        <taxon>malvids</taxon>
        <taxon>Sapindales</taxon>
        <taxon>Sapindaceae</taxon>
        <taxon>Xanthoceroideae</taxon>
        <taxon>Xanthoceras</taxon>
    </lineage>
</organism>
<dbReference type="InterPro" id="IPR036855">
    <property type="entry name" value="Znf_CCCH_sf"/>
</dbReference>
<comment type="caution">
    <text evidence="7">The sequence shown here is derived from an EMBL/GenBank/DDBJ whole genome shotgun (WGS) entry which is preliminary data.</text>
</comment>
<evidence type="ECO:0000256" key="5">
    <source>
        <dbReference type="SAM" id="MobiDB-lite"/>
    </source>
</evidence>
<dbReference type="SUPFAM" id="SSF68906">
    <property type="entry name" value="SAP domain"/>
    <property type="match status" value="1"/>
</dbReference>
<protein>
    <recommendedName>
        <fullName evidence="6">C3H1-type domain-containing protein</fullName>
    </recommendedName>
</protein>
<sequence>MEVYEGIEENMSASEGSDQGEDMDMDPDYCFFEEAHEKLSELSIRKKSKSRCSTVKDQVEMEENGKNFEFVQKIIESGEVEKLKLEQCKVYLRKNELRLTGNKNTLVQRIKEHLEISKGGGEKKYPVSSFVLNCKGDACTGDVVMFEQNVYEMFNIASRSASGPPCGKRIVVGRIVKESYGAAKQQHTFTIEVLWSKGEKPLPPLHPLLIKGRNLYRLETLRQRWEDEGERRKVLMEKHARGAHARSDRETRIHEKEIRKQLKPNRVLMEGPKKKQSRWDVQSQEQVEILINDRKQVTQNHVLHQRYENFHANHPNLSLKNHQPPISKYPNDTGLNPLSERTNYIQPLKTIDHYHPPRSSCSNDGRPFQNNNVYRPTSPSQRQGWMKQQLCHFYPQGRCYYGDNCRFLHELRQECDRTWDHGQQKFKNASIRRL</sequence>
<dbReference type="InterPro" id="IPR003034">
    <property type="entry name" value="SAP_dom"/>
</dbReference>
<dbReference type="InterPro" id="IPR000571">
    <property type="entry name" value="Znf_CCCH"/>
</dbReference>
<evidence type="ECO:0000313" key="8">
    <source>
        <dbReference type="Proteomes" id="UP000827721"/>
    </source>
</evidence>
<accession>A0ABQ8HMQ6</accession>
<evidence type="ECO:0000256" key="1">
    <source>
        <dbReference type="ARBA" id="ARBA00022723"/>
    </source>
</evidence>
<evidence type="ECO:0000313" key="7">
    <source>
        <dbReference type="EMBL" id="KAH7565635.1"/>
    </source>
</evidence>
<dbReference type="SUPFAM" id="SSF90229">
    <property type="entry name" value="CCCH zinc finger"/>
    <property type="match status" value="1"/>
</dbReference>
<dbReference type="InterPro" id="IPR041367">
    <property type="entry name" value="Znf-CCCH_4"/>
</dbReference>
<dbReference type="InterPro" id="IPR036361">
    <property type="entry name" value="SAP_dom_sf"/>
</dbReference>
<evidence type="ECO:0000256" key="2">
    <source>
        <dbReference type="ARBA" id="ARBA00022771"/>
    </source>
</evidence>
<feature type="domain" description="C3H1-type" evidence="6">
    <location>
        <begin position="385"/>
        <end position="412"/>
    </location>
</feature>
<dbReference type="Pfam" id="PF24766">
    <property type="entry name" value="DUF7699"/>
    <property type="match status" value="1"/>
</dbReference>
<keyword evidence="8" id="KW-1185">Reference proteome</keyword>
<evidence type="ECO:0000256" key="4">
    <source>
        <dbReference type="PROSITE-ProRule" id="PRU00723"/>
    </source>
</evidence>
<keyword evidence="3 4" id="KW-0862">Zinc</keyword>
<dbReference type="PROSITE" id="PS50103">
    <property type="entry name" value="ZF_C3H1"/>
    <property type="match status" value="1"/>
</dbReference>
<gene>
    <name evidence="7" type="ORF">JRO89_XS09G0237600</name>
</gene>